<dbReference type="CDD" id="cd12797">
    <property type="entry name" value="M23_peptidase"/>
    <property type="match status" value="1"/>
</dbReference>
<evidence type="ECO:0000259" key="4">
    <source>
        <dbReference type="Pfam" id="PF18994"/>
    </source>
</evidence>
<feature type="domain" description="M23ase beta-sheet core" evidence="2">
    <location>
        <begin position="421"/>
        <end position="511"/>
    </location>
</feature>
<proteinExistence type="predicted"/>
<feature type="domain" description="Tail spike" evidence="3">
    <location>
        <begin position="141"/>
        <end position="675"/>
    </location>
</feature>
<accession>A0ABS6J0Q9</accession>
<evidence type="ECO:0000259" key="2">
    <source>
        <dbReference type="Pfam" id="PF01551"/>
    </source>
</evidence>
<dbReference type="InterPro" id="IPR016047">
    <property type="entry name" value="M23ase_b-sheet_dom"/>
</dbReference>
<evidence type="ECO:0000313" key="5">
    <source>
        <dbReference type="EMBL" id="MBU9696000.1"/>
    </source>
</evidence>
<evidence type="ECO:0000259" key="3">
    <source>
        <dbReference type="Pfam" id="PF06605"/>
    </source>
</evidence>
<dbReference type="InterPro" id="IPR050570">
    <property type="entry name" value="Cell_wall_metabolism_enzyme"/>
</dbReference>
<sequence length="741" mass="82395">MKDYQKFLYIETKDSKHVYRIDYNDLANSFKRNFKLNSNYEITFTLTYTEQYKDVYNAAKSKCGVWYNGQFYNIQSREPGINEYGLTTMKVTCTHDLIDRMKNIRIDDQQPTEDNPQITSNGASTGNSNNSQPQAGVVVKKTAEKQLVSLNDCLHKFIDNNDQSVNFELHGTFPSLAVECKGSLYDWLNQNAKTFNAYIILDWLTIKIYDYSSLKNKTGKSFRYMHNMTSADVQENVRDLVNDCWVYGGKMEKDITTVGGGDGGNGVNEPQNGDWTPVIQNAASLVGEHLSQGDINLILAQINLESSGREDAKGGDDGLSDGIAKGLLQFKQRTFDYYSRPPYTDIWHGLDQLVALMNVPNWRNQITGHSGWSPHGAPLSKDTIKQQAGGGWGWPFPSVGEGSFSQAQRFGYDGGYRQNSFHDGLDFGSIDHPGSEVHAVHGGTCTISRAWGSGGINWYCVIQDSSGLNVEYQEAFGSPSDIFVNVGQEVKTGDVIGRRTTDHLHIGITRHNVQEAFSHAFQNDGTWINPLETIKNGGAGGSSETSQSTSSTTTEVYYSLCFHYEDQESINTYGRHRGKQIIEDSIYDMDALKKYVENTVQHEPIITLSIDGAHGSDLKQGDAIRLIAPELKIDTEVTLVSIEGPDEDITGESENGINLTFNNTGLAMKDVNAAIQNDIGVINNNLNPLNIYGATGNRQENHFDNSSNKKNDSNDNEETYSQSQMDEIMAVTRGEKPKYNG</sequence>
<dbReference type="PANTHER" id="PTHR21666">
    <property type="entry name" value="PEPTIDASE-RELATED"/>
    <property type="match status" value="1"/>
</dbReference>
<gene>
    <name evidence="5" type="ORF">KSL82_08910</name>
</gene>
<feature type="domain" description="Prophage endopeptidase tail N-terminal" evidence="4">
    <location>
        <begin position="9"/>
        <end position="95"/>
    </location>
</feature>
<evidence type="ECO:0000313" key="6">
    <source>
        <dbReference type="Proteomes" id="UP001196248"/>
    </source>
</evidence>
<protein>
    <submittedName>
        <fullName evidence="5">Phage tail protein</fullName>
    </submittedName>
</protein>
<feature type="compositionally biased region" description="Basic and acidic residues" evidence="1">
    <location>
        <begin position="699"/>
        <end position="713"/>
    </location>
</feature>
<dbReference type="Pfam" id="PF18994">
    <property type="entry name" value="Prophage_tailD1"/>
    <property type="match status" value="1"/>
</dbReference>
<name>A0ABS6J0Q9_9LACO</name>
<dbReference type="EMBL" id="JAHPJJ010000024">
    <property type="protein sequence ID" value="MBU9696000.1"/>
    <property type="molecule type" value="Genomic_DNA"/>
</dbReference>
<feature type="region of interest" description="Disordered" evidence="1">
    <location>
        <begin position="105"/>
        <end position="135"/>
    </location>
</feature>
<organism evidence="5 6">
    <name type="scientific">Limosilactobacillus portuensis</name>
    <dbReference type="NCBI Taxonomy" id="2742601"/>
    <lineage>
        <taxon>Bacteria</taxon>
        <taxon>Bacillati</taxon>
        <taxon>Bacillota</taxon>
        <taxon>Bacilli</taxon>
        <taxon>Lactobacillales</taxon>
        <taxon>Lactobacillaceae</taxon>
        <taxon>Limosilactobacillus</taxon>
    </lineage>
</organism>
<dbReference type="Pfam" id="PF01551">
    <property type="entry name" value="Peptidase_M23"/>
    <property type="match status" value="1"/>
</dbReference>
<dbReference type="InterPro" id="IPR044051">
    <property type="entry name" value="Prophage_tail_N"/>
</dbReference>
<feature type="region of interest" description="Disordered" evidence="1">
    <location>
        <begin position="697"/>
        <end position="741"/>
    </location>
</feature>
<dbReference type="RefSeq" id="WP_216972439.1">
    <property type="nucleotide sequence ID" value="NZ_JAHPJJ010000024.1"/>
</dbReference>
<reference evidence="5 6" key="1">
    <citation type="submission" date="2021-06" db="EMBL/GenBank/DDBJ databases">
        <title>Limosilactobacillus angelus sp. nov., isolated from the human vagina.</title>
        <authorList>
            <person name="Chen Y.-S."/>
        </authorList>
    </citation>
    <scope>NUCLEOTIDE SEQUENCE [LARGE SCALE GENOMIC DNA]</scope>
    <source>
        <strain evidence="5 6">P5L02</strain>
    </source>
</reference>
<dbReference type="PANTHER" id="PTHR21666:SF287">
    <property type="entry name" value="CYTOPLASMIC MEMBRANE PROTEIN"/>
    <property type="match status" value="1"/>
</dbReference>
<keyword evidence="6" id="KW-1185">Reference proteome</keyword>
<dbReference type="InterPro" id="IPR010572">
    <property type="entry name" value="Tail_dom"/>
</dbReference>
<dbReference type="Pfam" id="PF06605">
    <property type="entry name" value="Prophage_tail"/>
    <property type="match status" value="1"/>
</dbReference>
<comment type="caution">
    <text evidence="5">The sequence shown here is derived from an EMBL/GenBank/DDBJ whole genome shotgun (WGS) entry which is preliminary data.</text>
</comment>
<evidence type="ECO:0000256" key="1">
    <source>
        <dbReference type="SAM" id="MobiDB-lite"/>
    </source>
</evidence>
<dbReference type="Proteomes" id="UP001196248">
    <property type="component" value="Unassembled WGS sequence"/>
</dbReference>
<feature type="compositionally biased region" description="Low complexity" evidence="1">
    <location>
        <begin position="119"/>
        <end position="131"/>
    </location>
</feature>